<evidence type="ECO:0000313" key="3">
    <source>
        <dbReference type="EMBL" id="SHG15154.1"/>
    </source>
</evidence>
<name>A0A1M5HGQ7_9ALTE</name>
<evidence type="ECO:0008006" key="5">
    <source>
        <dbReference type="Google" id="ProtNLM"/>
    </source>
</evidence>
<reference evidence="4" key="1">
    <citation type="submission" date="2016-11" db="EMBL/GenBank/DDBJ databases">
        <authorList>
            <person name="Varghese N."/>
            <person name="Submissions S."/>
        </authorList>
    </citation>
    <scope>NUCLEOTIDE SEQUENCE [LARGE SCALE GENOMIC DNA]</scope>
    <source>
        <strain evidence="4">CGMCC 1.8995</strain>
    </source>
</reference>
<evidence type="ECO:0000256" key="2">
    <source>
        <dbReference type="SAM" id="SignalP"/>
    </source>
</evidence>
<keyword evidence="1" id="KW-0472">Membrane</keyword>
<dbReference type="Proteomes" id="UP000184520">
    <property type="component" value="Unassembled WGS sequence"/>
</dbReference>
<keyword evidence="2" id="KW-0732">Signal</keyword>
<keyword evidence="1" id="KW-0812">Transmembrane</keyword>
<evidence type="ECO:0000256" key="1">
    <source>
        <dbReference type="SAM" id="Phobius"/>
    </source>
</evidence>
<gene>
    <name evidence="3" type="ORF">SAMN05216361_1466</name>
</gene>
<dbReference type="OrthoDB" id="6383952at2"/>
<protein>
    <recommendedName>
        <fullName evidence="5">PEP-CTERM protein-sorting domain-containing protein</fullName>
    </recommendedName>
</protein>
<feature type="signal peptide" evidence="2">
    <location>
        <begin position="1"/>
        <end position="19"/>
    </location>
</feature>
<proteinExistence type="predicted"/>
<dbReference type="RefSeq" id="WP_073320065.1">
    <property type="nucleotide sequence ID" value="NZ_FQWD01000002.1"/>
</dbReference>
<dbReference type="STRING" id="634436.SAMN05216361_1466"/>
<keyword evidence="4" id="KW-1185">Reference proteome</keyword>
<organism evidence="3 4">
    <name type="scientific">Marisediminitalea aggregata</name>
    <dbReference type="NCBI Taxonomy" id="634436"/>
    <lineage>
        <taxon>Bacteria</taxon>
        <taxon>Pseudomonadati</taxon>
        <taxon>Pseudomonadota</taxon>
        <taxon>Gammaproteobacteria</taxon>
        <taxon>Alteromonadales</taxon>
        <taxon>Alteromonadaceae</taxon>
        <taxon>Marisediminitalea</taxon>
    </lineage>
</organism>
<evidence type="ECO:0000313" key="4">
    <source>
        <dbReference type="Proteomes" id="UP000184520"/>
    </source>
</evidence>
<feature type="chain" id="PRO_5011979556" description="PEP-CTERM protein-sorting domain-containing protein" evidence="2">
    <location>
        <begin position="20"/>
        <end position="204"/>
    </location>
</feature>
<dbReference type="PROSITE" id="PS51257">
    <property type="entry name" value="PROKAR_LIPOPROTEIN"/>
    <property type="match status" value="1"/>
</dbReference>
<dbReference type="AlphaFoldDB" id="A0A1M5HGQ7"/>
<feature type="transmembrane region" description="Helical" evidence="1">
    <location>
        <begin position="178"/>
        <end position="199"/>
    </location>
</feature>
<sequence>MKKLILAGILAFFACQANAGFVQGVTGEDMVGMEVTATFADGSSETATWGAVAPGAGGAFGLIPWGVLLDGDSFGDFDPVTGDLFGGFLMMNFYDFDMVSLSFNALAAGFVFDTAYFDASANGSGPGRELVSSNADVFAVYSDNYMDELFGTMTLLSSSQVVVASGEMQVFLTDTDQISVPAPAGFAMIALALMGMRIARKSSK</sequence>
<dbReference type="EMBL" id="FQWD01000002">
    <property type="protein sequence ID" value="SHG15154.1"/>
    <property type="molecule type" value="Genomic_DNA"/>
</dbReference>
<keyword evidence="1" id="KW-1133">Transmembrane helix</keyword>
<accession>A0A1M5HGQ7</accession>